<name>A0A161VW51_COLIC</name>
<evidence type="ECO:0000256" key="2">
    <source>
        <dbReference type="SAM" id="SignalP"/>
    </source>
</evidence>
<sequence>MELVFLCFTALLASTVASPILSPDSTATADSGSPSARSPWVPRGPSDIIGPDLGPPNEGFVPDEQEEACLKICPAVIPRLHPYKQPRTFLCRLRCGVDAYRRGRQGIEESPEQKGRGEGYLADEGHELVTTQELDALSLKKYGFWNGSDIEGQSEKYLAAEAAPNAGEENDRVIPELPMGNPCAWPPQWDDSWPSQRELYLCLESCPAGPFYGVCLHPCFLEITERRCKEKRVTEANAKATKYLTAEAALDVVEENSEPPQSSNACSERPQYNDLIYLPCEVGCAFMRPPNPLCKKGCIANAIMRCRVRKDAETQAPRFK</sequence>
<evidence type="ECO:0000256" key="1">
    <source>
        <dbReference type="SAM" id="MobiDB-lite"/>
    </source>
</evidence>
<keyword evidence="4" id="KW-1185">Reference proteome</keyword>
<gene>
    <name evidence="3" type="ORF">CI238_02200</name>
</gene>
<organism evidence="3 4">
    <name type="scientific">Colletotrichum incanum</name>
    <name type="common">Soybean anthracnose fungus</name>
    <dbReference type="NCBI Taxonomy" id="1573173"/>
    <lineage>
        <taxon>Eukaryota</taxon>
        <taxon>Fungi</taxon>
        <taxon>Dikarya</taxon>
        <taxon>Ascomycota</taxon>
        <taxon>Pezizomycotina</taxon>
        <taxon>Sordariomycetes</taxon>
        <taxon>Hypocreomycetidae</taxon>
        <taxon>Glomerellales</taxon>
        <taxon>Glomerellaceae</taxon>
        <taxon>Colletotrichum</taxon>
        <taxon>Colletotrichum spaethianum species complex</taxon>
    </lineage>
</organism>
<dbReference type="EMBL" id="LFIW01000342">
    <property type="protein sequence ID" value="KZL86984.1"/>
    <property type="molecule type" value="Genomic_DNA"/>
</dbReference>
<dbReference type="AlphaFoldDB" id="A0A161VW51"/>
<dbReference type="Proteomes" id="UP000076584">
    <property type="component" value="Unassembled WGS sequence"/>
</dbReference>
<feature type="region of interest" description="Disordered" evidence="1">
    <location>
        <begin position="22"/>
        <end position="59"/>
    </location>
</feature>
<keyword evidence="2" id="KW-0732">Signal</keyword>
<comment type="caution">
    <text evidence="3">The sequence shown here is derived from an EMBL/GenBank/DDBJ whole genome shotgun (WGS) entry which is preliminary data.</text>
</comment>
<feature type="compositionally biased region" description="Polar residues" evidence="1">
    <location>
        <begin position="23"/>
        <end position="36"/>
    </location>
</feature>
<proteinExistence type="predicted"/>
<feature type="chain" id="PRO_5007828231" evidence="2">
    <location>
        <begin position="18"/>
        <end position="320"/>
    </location>
</feature>
<accession>A0A161VW51</accession>
<feature type="signal peptide" evidence="2">
    <location>
        <begin position="1"/>
        <end position="17"/>
    </location>
</feature>
<evidence type="ECO:0000313" key="4">
    <source>
        <dbReference type="Proteomes" id="UP000076584"/>
    </source>
</evidence>
<reference evidence="3 4" key="1">
    <citation type="submission" date="2015-06" db="EMBL/GenBank/DDBJ databases">
        <title>Survival trade-offs in plant roots during colonization by closely related pathogenic and mutualistic fungi.</title>
        <authorList>
            <person name="Hacquard S."/>
            <person name="Kracher B."/>
            <person name="Hiruma K."/>
            <person name="Weinman A."/>
            <person name="Muench P."/>
            <person name="Garrido Oter R."/>
            <person name="Ver Loren van Themaat E."/>
            <person name="Dallerey J.-F."/>
            <person name="Damm U."/>
            <person name="Henrissat B."/>
            <person name="Lespinet O."/>
            <person name="Thon M."/>
            <person name="Kemen E."/>
            <person name="McHardy A.C."/>
            <person name="Schulze-Lefert P."/>
            <person name="O'Connell R.J."/>
        </authorList>
    </citation>
    <scope>NUCLEOTIDE SEQUENCE [LARGE SCALE GENOMIC DNA]</scope>
    <source>
        <strain evidence="3 4">MAFF 238704</strain>
    </source>
</reference>
<evidence type="ECO:0000313" key="3">
    <source>
        <dbReference type="EMBL" id="KZL86984.1"/>
    </source>
</evidence>
<protein>
    <submittedName>
        <fullName evidence="3">Ec61 protein</fullName>
    </submittedName>
</protein>